<accession>A0A1F6VB20</accession>
<evidence type="ECO:0000313" key="2">
    <source>
        <dbReference type="Proteomes" id="UP000179076"/>
    </source>
</evidence>
<dbReference type="Proteomes" id="UP000179076">
    <property type="component" value="Unassembled WGS sequence"/>
</dbReference>
<sequence length="298" mass="30476">MGLLPDQPSIAIQPVALVVFQVRVDAPPFATVVGFAVKVSVGAGGVAVIVTVTERAMEPPVPEQLRLNVLSLVNAPVDCEPLMALLPDQAPEAVQLVALVLLQFSVEELPLVILVGLAVKVSVGARGAAVTATVADPETEPPLPVQLNVNVLLVVNAPVDCDPLTALAPDQAPEAVQLVTFVPFHVRVDAAPLATLVGLAVRVSAGAGGVLPPAPNTTDFNSQPSPPPALTVHAAMLLPPTAPKQTPIGPESGTFGLVVQIALEHSPMSAGPRVAPGQSKIFSVLLMSGGFFSTHCDG</sequence>
<name>A0A1F6VB20_9PROT</name>
<dbReference type="EMBL" id="MFSP01000076">
    <property type="protein sequence ID" value="OGI66832.1"/>
    <property type="molecule type" value="Genomic_DNA"/>
</dbReference>
<protein>
    <submittedName>
        <fullName evidence="1">Uncharacterized protein</fullName>
    </submittedName>
</protein>
<proteinExistence type="predicted"/>
<comment type="caution">
    <text evidence="1">The sequence shown here is derived from an EMBL/GenBank/DDBJ whole genome shotgun (WGS) entry which is preliminary data.</text>
</comment>
<reference evidence="1 2" key="1">
    <citation type="journal article" date="2016" name="Nat. Commun.">
        <title>Thousands of microbial genomes shed light on interconnected biogeochemical processes in an aquifer system.</title>
        <authorList>
            <person name="Anantharaman K."/>
            <person name="Brown C.T."/>
            <person name="Hug L.A."/>
            <person name="Sharon I."/>
            <person name="Castelle C.J."/>
            <person name="Probst A.J."/>
            <person name="Thomas B.C."/>
            <person name="Singh A."/>
            <person name="Wilkins M.J."/>
            <person name="Karaoz U."/>
            <person name="Brodie E.L."/>
            <person name="Williams K.H."/>
            <person name="Hubbard S.S."/>
            <person name="Banfield J.F."/>
        </authorList>
    </citation>
    <scope>NUCLEOTIDE SEQUENCE [LARGE SCALE GENOMIC DNA]</scope>
</reference>
<gene>
    <name evidence="1" type="ORF">A2W18_02500</name>
</gene>
<organism evidence="1 2">
    <name type="scientific">Candidatus Muproteobacteria bacterium RBG_16_60_9</name>
    <dbReference type="NCBI Taxonomy" id="1817755"/>
    <lineage>
        <taxon>Bacteria</taxon>
        <taxon>Pseudomonadati</taxon>
        <taxon>Pseudomonadota</taxon>
        <taxon>Candidatus Muproteobacteria</taxon>
    </lineage>
</organism>
<evidence type="ECO:0000313" key="1">
    <source>
        <dbReference type="EMBL" id="OGI66832.1"/>
    </source>
</evidence>
<dbReference type="AlphaFoldDB" id="A0A1F6VB20"/>